<feature type="transmembrane region" description="Helical" evidence="1">
    <location>
        <begin position="92"/>
        <end position="114"/>
    </location>
</feature>
<evidence type="ECO:0000313" key="2">
    <source>
        <dbReference type="EMBL" id="GAA5007447.1"/>
    </source>
</evidence>
<keyword evidence="3" id="KW-1185">Reference proteome</keyword>
<feature type="transmembrane region" description="Helical" evidence="1">
    <location>
        <begin position="63"/>
        <end position="80"/>
    </location>
</feature>
<name>A0ABP9IST5_9ACTN</name>
<evidence type="ECO:0000313" key="3">
    <source>
        <dbReference type="Proteomes" id="UP001501759"/>
    </source>
</evidence>
<evidence type="ECO:0000256" key="1">
    <source>
        <dbReference type="SAM" id="Phobius"/>
    </source>
</evidence>
<dbReference type="Proteomes" id="UP001501759">
    <property type="component" value="Unassembled WGS sequence"/>
</dbReference>
<accession>A0ABP9IST5</accession>
<keyword evidence="1" id="KW-0812">Transmembrane</keyword>
<proteinExistence type="predicted"/>
<reference evidence="3" key="1">
    <citation type="journal article" date="2019" name="Int. J. Syst. Evol. Microbiol.">
        <title>The Global Catalogue of Microorganisms (GCM) 10K type strain sequencing project: providing services to taxonomists for standard genome sequencing and annotation.</title>
        <authorList>
            <consortium name="The Broad Institute Genomics Platform"/>
            <consortium name="The Broad Institute Genome Sequencing Center for Infectious Disease"/>
            <person name="Wu L."/>
            <person name="Ma J."/>
        </authorList>
    </citation>
    <scope>NUCLEOTIDE SEQUENCE [LARGE SCALE GENOMIC DNA]</scope>
    <source>
        <strain evidence="3">JCM 18409</strain>
    </source>
</reference>
<protein>
    <submittedName>
        <fullName evidence="2">Uncharacterized protein</fullName>
    </submittedName>
</protein>
<gene>
    <name evidence="2" type="ORF">GCM10023335_25450</name>
</gene>
<comment type="caution">
    <text evidence="2">The sequence shown here is derived from an EMBL/GenBank/DDBJ whole genome shotgun (WGS) entry which is preliminary data.</text>
</comment>
<organism evidence="2 3">
    <name type="scientific">Streptomyces siamensis</name>
    <dbReference type="NCBI Taxonomy" id="1274986"/>
    <lineage>
        <taxon>Bacteria</taxon>
        <taxon>Bacillati</taxon>
        <taxon>Actinomycetota</taxon>
        <taxon>Actinomycetes</taxon>
        <taxon>Kitasatosporales</taxon>
        <taxon>Streptomycetaceae</taxon>
        <taxon>Streptomyces</taxon>
    </lineage>
</organism>
<keyword evidence="1" id="KW-1133">Transmembrane helix</keyword>
<keyword evidence="1" id="KW-0472">Membrane</keyword>
<sequence>MLALILTATAGGRPKGARESATKRGVCRDQVTRLGSAAMPSAPSRPGPDATVHRFGMRRLRTGLPGTLIALCLAPLPLAVTAAQDGAGAGRWVFAVVWLLFWGGLGALMSYALWTGRRTLLAFDAYGVWWWHSPERYAAVPWQSLAGVGLHWAHQGSARAGRKVMSLELCPYGDVDADDPVLRPLVVRDEPLRPGLPERRYRIGIPTYPGRRWGRELAASAHARAPHLWFGEHERPYGRPGPVRRTG</sequence>
<dbReference type="EMBL" id="BAABKB010000005">
    <property type="protein sequence ID" value="GAA5007447.1"/>
    <property type="molecule type" value="Genomic_DNA"/>
</dbReference>